<protein>
    <submittedName>
        <fullName evidence="2">Uncharacterized protein</fullName>
    </submittedName>
</protein>
<reference evidence="2" key="1">
    <citation type="submission" date="2019-05" db="EMBL/GenBank/DDBJ databases">
        <authorList>
            <person name="Naeem R."/>
            <person name="Antony C."/>
            <person name="Guan Q."/>
        </authorList>
    </citation>
    <scope>NUCLEOTIDE SEQUENCE</scope>
    <source>
        <strain evidence="2">2</strain>
    </source>
</reference>
<dbReference type="EMBL" id="LR589062">
    <property type="protein sequence ID" value="VTO94840.1"/>
    <property type="molecule type" value="Genomic_DNA"/>
</dbReference>
<sequence length="46" mass="4786">MGAIARRGVDGADDLEHVGSLPSDNPVASLETMAPTASLLPCTHRR</sequence>
<gene>
    <name evidence="2" type="ORF">BIN_B_00314</name>
</gene>
<dbReference type="AlphaFoldDB" id="A0A653ED98"/>
<feature type="compositionally biased region" description="Basic and acidic residues" evidence="1">
    <location>
        <begin position="7"/>
        <end position="17"/>
    </location>
</feature>
<proteinExistence type="predicted"/>
<accession>A0A653ED98</accession>
<organism evidence="2">
    <name type="scientific">Mycobacterium riyadhense</name>
    <dbReference type="NCBI Taxonomy" id="486698"/>
    <lineage>
        <taxon>Bacteria</taxon>
        <taxon>Bacillati</taxon>
        <taxon>Actinomycetota</taxon>
        <taxon>Actinomycetes</taxon>
        <taxon>Mycobacteriales</taxon>
        <taxon>Mycobacteriaceae</taxon>
        <taxon>Mycobacterium</taxon>
    </lineage>
</organism>
<evidence type="ECO:0000256" key="1">
    <source>
        <dbReference type="SAM" id="MobiDB-lite"/>
    </source>
</evidence>
<name>A0A653ED98_9MYCO</name>
<feature type="region of interest" description="Disordered" evidence="1">
    <location>
        <begin position="1"/>
        <end position="46"/>
    </location>
</feature>
<evidence type="ECO:0000313" key="2">
    <source>
        <dbReference type="EMBL" id="VTO94840.1"/>
    </source>
</evidence>